<keyword evidence="2" id="KW-1185">Reference proteome</keyword>
<dbReference type="Proteomes" id="UP000276984">
    <property type="component" value="Chromosome"/>
</dbReference>
<dbReference type="AlphaFoldDB" id="A0A494RHM2"/>
<accession>A0A494RHM2</accession>
<dbReference type="InterPro" id="IPR031796">
    <property type="entry name" value="DUF5076"/>
</dbReference>
<reference evidence="1 2" key="1">
    <citation type="submission" date="2018-10" db="EMBL/GenBank/DDBJ databases">
        <title>Complete genome sequence of Brevundimonas naejangsanensis BRV3.</title>
        <authorList>
            <person name="Berrios L."/>
            <person name="Ely B."/>
        </authorList>
    </citation>
    <scope>NUCLEOTIDE SEQUENCE [LARGE SCALE GENOMIC DNA]</scope>
    <source>
        <strain evidence="1 2">BRV3</strain>
    </source>
</reference>
<evidence type="ECO:0000313" key="1">
    <source>
        <dbReference type="EMBL" id="AYG95905.1"/>
    </source>
</evidence>
<dbReference type="Pfam" id="PF16826">
    <property type="entry name" value="DUF5076"/>
    <property type="match status" value="1"/>
</dbReference>
<proteinExistence type="predicted"/>
<gene>
    <name evidence="1" type="ORF">D8I30_12525</name>
</gene>
<protein>
    <submittedName>
        <fullName evidence="1">DUF5076 domain-containing protein</fullName>
    </submittedName>
</protein>
<name>A0A494RHM2_9CAUL</name>
<dbReference type="OrthoDB" id="7206636at2"/>
<evidence type="ECO:0000313" key="2">
    <source>
        <dbReference type="Proteomes" id="UP000276984"/>
    </source>
</evidence>
<organism evidence="1 2">
    <name type="scientific">Brevundimonas naejangsanensis</name>
    <dbReference type="NCBI Taxonomy" id="588932"/>
    <lineage>
        <taxon>Bacteria</taxon>
        <taxon>Pseudomonadati</taxon>
        <taxon>Pseudomonadota</taxon>
        <taxon>Alphaproteobacteria</taxon>
        <taxon>Caulobacterales</taxon>
        <taxon>Caulobacteraceae</taxon>
        <taxon>Brevundimonas</taxon>
    </lineage>
</organism>
<dbReference type="Gene3D" id="3.30.2370.10">
    <property type="entry name" value="putative pyruvate dehydrogenase"/>
    <property type="match status" value="1"/>
</dbReference>
<sequence length="102" mass="11079">MDVAALEARALPIPEGLDAPEDQVLELARVWWNGSGPLMNLRPALQEPGNMGVVLAEMAWVYSHAYAEHHGLDQAQAFKAICDSWDKAHAKAAESAQTETAQ</sequence>
<dbReference type="RefSeq" id="WP_121483039.1">
    <property type="nucleotide sequence ID" value="NZ_CP032707.1"/>
</dbReference>
<dbReference type="EMBL" id="CP032707">
    <property type="protein sequence ID" value="AYG95905.1"/>
    <property type="molecule type" value="Genomic_DNA"/>
</dbReference>